<dbReference type="Proteomes" id="UP000008185">
    <property type="component" value="Chromosome"/>
</dbReference>
<dbReference type="HOGENOM" id="CLU_158623_0_0_6"/>
<dbReference type="EMBL" id="DAASTS010000001">
    <property type="protein sequence ID" value="HAE6984556.1"/>
    <property type="molecule type" value="Genomic_DNA"/>
</dbReference>
<gene>
    <name evidence="1" type="ordered locus">SPA2609</name>
    <name evidence="2" type="ORF">GNB70_000092</name>
</gene>
<sequence>MNEILYVDLLIQGNDFVLNTGNEPELCNNRKSIGQDIIHSIIESGLATELIAERSPTMRADIFTRMELLIEDDERIVPGTVEIGEESRTRLWITASTYDFGGISVQVDL</sequence>
<dbReference type="EMBL" id="CP000026">
    <property type="protein sequence ID" value="AAV78475.1"/>
    <property type="molecule type" value="Genomic_DNA"/>
</dbReference>
<reference evidence="2" key="3">
    <citation type="submission" date="2018-07" db="EMBL/GenBank/DDBJ databases">
        <authorList>
            <consortium name="NCBI Pathogen Detection Project"/>
        </authorList>
    </citation>
    <scope>NUCLEOTIDE SEQUENCE</scope>
    <source>
        <strain evidence="2">ATCC 9150</strain>
    </source>
</reference>
<dbReference type="Pfam" id="PF10761">
    <property type="entry name" value="DUF2590"/>
    <property type="match status" value="1"/>
</dbReference>
<reference evidence="2" key="2">
    <citation type="journal article" date="2018" name="Genome Biol.">
        <title>SKESA: strategic k-mer extension for scrupulous assemblies.</title>
        <authorList>
            <person name="Souvorov A."/>
            <person name="Agarwala R."/>
            <person name="Lipman D.J."/>
        </authorList>
    </citation>
    <scope>NUCLEOTIDE SEQUENCE</scope>
    <source>
        <strain evidence="2">ATCC 9150</strain>
    </source>
</reference>
<dbReference type="AlphaFoldDB" id="A0A0H2WT08"/>
<accession>A0A0H2WT08</accession>
<protein>
    <submittedName>
        <fullName evidence="2">DUF2590 family protein</fullName>
    </submittedName>
    <submittedName>
        <fullName evidence="1">Phage protein</fullName>
    </submittedName>
</protein>
<proteinExistence type="predicted"/>
<evidence type="ECO:0000313" key="2">
    <source>
        <dbReference type="EMBL" id="HAE6984556.1"/>
    </source>
</evidence>
<organism evidence="1 3">
    <name type="scientific">Salmonella paratyphi A (strain ATCC 9150 / SARB42)</name>
    <dbReference type="NCBI Taxonomy" id="295319"/>
    <lineage>
        <taxon>Bacteria</taxon>
        <taxon>Pseudomonadati</taxon>
        <taxon>Pseudomonadota</taxon>
        <taxon>Gammaproteobacteria</taxon>
        <taxon>Enterobacterales</taxon>
        <taxon>Enterobacteriaceae</taxon>
        <taxon>Salmonella</taxon>
    </lineage>
</organism>
<dbReference type="RefSeq" id="WP_001002797.1">
    <property type="nucleotide sequence ID" value="NC_006511.1"/>
</dbReference>
<evidence type="ECO:0000313" key="3">
    <source>
        <dbReference type="Proteomes" id="UP000008185"/>
    </source>
</evidence>
<dbReference type="InterPro" id="IPR019697">
    <property type="entry name" value="Phage_HP1_Orf28"/>
</dbReference>
<name>A0A0H2WT08_SALPA</name>
<reference evidence="1 3" key="1">
    <citation type="journal article" date="2004" name="Nat. Genet.">
        <title>Comparison of genome degradation in Paratyphi A and Typhi, human-restricted serovars of Salmonella enterica that cause typhoid.</title>
        <authorList>
            <person name="McClelland M."/>
            <person name="Sanderson K.E."/>
            <person name="Clifton S.W."/>
            <person name="Latreille P."/>
            <person name="Porwollik S."/>
            <person name="Sabo A."/>
            <person name="Meyer R."/>
            <person name="Bieri T."/>
            <person name="Ozersky P."/>
            <person name="McLellan M."/>
            <person name="Harkins C.R."/>
            <person name="Wang C."/>
            <person name="Nguyen C."/>
            <person name="Berghoff A."/>
            <person name="Elliott G."/>
            <person name="Kohlberg S."/>
            <person name="Strong C."/>
            <person name="Du F."/>
            <person name="Carter J."/>
            <person name="Kremizki C."/>
            <person name="Layman D."/>
            <person name="Leonard S."/>
            <person name="Sun H."/>
            <person name="Fulton L."/>
            <person name="Nash W."/>
            <person name="Miner T."/>
            <person name="Minx P."/>
            <person name="Delehaunty K."/>
            <person name="Fronick C."/>
            <person name="Magrini V."/>
            <person name="Nhan M."/>
            <person name="Warren W."/>
            <person name="Florea L."/>
            <person name="Spieth J."/>
            <person name="Wilson R.K."/>
        </authorList>
    </citation>
    <scope>NUCLEOTIDE SEQUENCE [LARGE SCALE GENOMIC DNA]</scope>
    <source>
        <strain evidence="1">ATCC 9150</strain>
        <strain evidence="3">ATCC 9150 / SARB42</strain>
    </source>
</reference>
<evidence type="ECO:0000313" key="1">
    <source>
        <dbReference type="EMBL" id="AAV78475.1"/>
    </source>
</evidence>
<dbReference type="KEGG" id="spt:SPA2609"/>